<keyword evidence="4" id="KW-0175">Coiled coil</keyword>
<comment type="caution">
    <text evidence="6">The sequence shown here is derived from an EMBL/GenBank/DDBJ whole genome shotgun (WGS) entry which is preliminary data.</text>
</comment>
<evidence type="ECO:0000256" key="1">
    <source>
        <dbReference type="ARBA" id="ARBA00022598"/>
    </source>
</evidence>
<dbReference type="InterPro" id="IPR045864">
    <property type="entry name" value="aa-tRNA-synth_II/BPL/LPL"/>
</dbReference>
<dbReference type="InterPro" id="IPR004364">
    <property type="entry name" value="Aa-tRNA-synt_II"/>
</dbReference>
<dbReference type="PANTHER" id="PTHR42918:SF6">
    <property type="entry name" value="ELONGATION FACTOR P--(R)-BETA-LYSINE LIGASE"/>
    <property type="match status" value="1"/>
</dbReference>
<evidence type="ECO:0000259" key="5">
    <source>
        <dbReference type="PROSITE" id="PS50862"/>
    </source>
</evidence>
<feature type="domain" description="Aminoacyl-transfer RNA synthetases class-II family profile" evidence="5">
    <location>
        <begin position="19"/>
        <end position="335"/>
    </location>
</feature>
<name>A0A2M7D9D8_9BACT</name>
<dbReference type="GO" id="GO:0006430">
    <property type="term" value="P:lysyl-tRNA aminoacylation"/>
    <property type="evidence" value="ECO:0007669"/>
    <property type="project" value="InterPro"/>
</dbReference>
<organism evidence="6 7">
    <name type="scientific">Candidatus Nealsonbacteria bacterium CG02_land_8_20_14_3_00_37_10</name>
    <dbReference type="NCBI Taxonomy" id="1974699"/>
    <lineage>
        <taxon>Bacteria</taxon>
        <taxon>Candidatus Nealsoniibacteriota</taxon>
    </lineage>
</organism>
<dbReference type="NCBIfam" id="TIGR00462">
    <property type="entry name" value="genX"/>
    <property type="match status" value="1"/>
</dbReference>
<dbReference type="InterPro" id="IPR018149">
    <property type="entry name" value="Lys-tRNA-synth_II_C"/>
</dbReference>
<keyword evidence="3" id="KW-0067">ATP-binding</keyword>
<dbReference type="GO" id="GO:0000049">
    <property type="term" value="F:tRNA binding"/>
    <property type="evidence" value="ECO:0007669"/>
    <property type="project" value="TreeGrafter"/>
</dbReference>
<dbReference type="EMBL" id="PETZ01000032">
    <property type="protein sequence ID" value="PIV45076.1"/>
    <property type="molecule type" value="Genomic_DNA"/>
</dbReference>
<evidence type="ECO:0000313" key="6">
    <source>
        <dbReference type="EMBL" id="PIV45076.1"/>
    </source>
</evidence>
<dbReference type="PANTHER" id="PTHR42918">
    <property type="entry name" value="LYSYL-TRNA SYNTHETASE"/>
    <property type="match status" value="1"/>
</dbReference>
<dbReference type="GO" id="GO:0004824">
    <property type="term" value="F:lysine-tRNA ligase activity"/>
    <property type="evidence" value="ECO:0007669"/>
    <property type="project" value="InterPro"/>
</dbReference>
<evidence type="ECO:0000256" key="4">
    <source>
        <dbReference type="SAM" id="Coils"/>
    </source>
</evidence>
<dbReference type="Pfam" id="PF00152">
    <property type="entry name" value="tRNA-synt_2"/>
    <property type="match status" value="1"/>
</dbReference>
<dbReference type="NCBIfam" id="NF006828">
    <property type="entry name" value="PRK09350.1"/>
    <property type="match status" value="1"/>
</dbReference>
<accession>A0A2M7D9D8</accession>
<protein>
    <submittedName>
        <fullName evidence="6">EF-P lysine aminoacylase GenX</fullName>
    </submittedName>
</protein>
<dbReference type="PRINTS" id="PR00982">
    <property type="entry name" value="TRNASYNTHLYS"/>
</dbReference>
<evidence type="ECO:0000256" key="3">
    <source>
        <dbReference type="ARBA" id="ARBA00022840"/>
    </source>
</evidence>
<dbReference type="InterPro" id="IPR004525">
    <property type="entry name" value="EpmA"/>
</dbReference>
<evidence type="ECO:0000313" key="7">
    <source>
        <dbReference type="Proteomes" id="UP000230864"/>
    </source>
</evidence>
<dbReference type="Gene3D" id="3.30.930.10">
    <property type="entry name" value="Bira Bifunctional Protein, Domain 2"/>
    <property type="match status" value="1"/>
</dbReference>
<reference evidence="7" key="1">
    <citation type="submission" date="2017-09" db="EMBL/GenBank/DDBJ databases">
        <title>Depth-based differentiation of microbial function through sediment-hosted aquifers and enrichment of novel symbionts in the deep terrestrial subsurface.</title>
        <authorList>
            <person name="Probst A.J."/>
            <person name="Ladd B."/>
            <person name="Jarett J.K."/>
            <person name="Geller-Mcgrath D.E."/>
            <person name="Sieber C.M.K."/>
            <person name="Emerson J.B."/>
            <person name="Anantharaman K."/>
            <person name="Thomas B.C."/>
            <person name="Malmstrom R."/>
            <person name="Stieglmeier M."/>
            <person name="Klingl A."/>
            <person name="Woyke T."/>
            <person name="Ryan C.M."/>
            <person name="Banfield J.F."/>
        </authorList>
    </citation>
    <scope>NUCLEOTIDE SEQUENCE [LARGE SCALE GENOMIC DNA]</scope>
</reference>
<dbReference type="PROSITE" id="PS50862">
    <property type="entry name" value="AA_TRNA_LIGASE_II"/>
    <property type="match status" value="1"/>
</dbReference>
<dbReference type="GO" id="GO:0005524">
    <property type="term" value="F:ATP binding"/>
    <property type="evidence" value="ECO:0007669"/>
    <property type="project" value="UniProtKB-KW"/>
</dbReference>
<dbReference type="SUPFAM" id="SSF55681">
    <property type="entry name" value="Class II aaRS and biotin synthetases"/>
    <property type="match status" value="1"/>
</dbReference>
<dbReference type="InterPro" id="IPR006195">
    <property type="entry name" value="aa-tRNA-synth_II"/>
</dbReference>
<evidence type="ECO:0000256" key="2">
    <source>
        <dbReference type="ARBA" id="ARBA00022741"/>
    </source>
</evidence>
<dbReference type="GO" id="GO:0005829">
    <property type="term" value="C:cytosol"/>
    <property type="evidence" value="ECO:0007669"/>
    <property type="project" value="TreeGrafter"/>
</dbReference>
<feature type="coiled-coil region" evidence="4">
    <location>
        <begin position="259"/>
        <end position="289"/>
    </location>
</feature>
<gene>
    <name evidence="6" type="ORF">COS25_01675</name>
</gene>
<sequence length="344" mass="40392">MKNWEKIRCSPKLKKIQILRSKIGDLIRDFFKKGGFLEIQTPTLVKCAGQEPYLSPMEVHFRDEKNKKYKGFLITSPEYSLKKLLVAGFDKIFELAKVFRSNESFGGIHSPEFTMLEWYRANSDYQQIMKDVEQLVYFLNKKINCSNYLNYQGKKINLTPPWPRLSVKEAFLKYAGINLDKAKNLKSFKSQIKNKMYLMDDWNDIFYSIFLNEIEPRLPENRPIIIYDYPLPQASLAKRKNKNSFHVERFEVYITGLELANAFSELTDAKEQLERLKQEQILRKKMKKNYIPIDKDFIYALELGMPPSGGIALGLERLQMLLLGIKDINDLLIFPVQQLFTEPR</sequence>
<dbReference type="Proteomes" id="UP000230864">
    <property type="component" value="Unassembled WGS sequence"/>
</dbReference>
<proteinExistence type="predicted"/>
<keyword evidence="1" id="KW-0436">Ligase</keyword>
<dbReference type="AlphaFoldDB" id="A0A2M7D9D8"/>
<keyword evidence="2" id="KW-0547">Nucleotide-binding</keyword>